<feature type="transmembrane region" description="Helical" evidence="2">
    <location>
        <begin position="95"/>
        <end position="120"/>
    </location>
</feature>
<proteinExistence type="predicted"/>
<dbReference type="Proteomes" id="UP001470230">
    <property type="component" value="Unassembled WGS sequence"/>
</dbReference>
<protein>
    <submittedName>
        <fullName evidence="3">Uncharacterized protein</fullName>
    </submittedName>
</protein>
<reference evidence="3 4" key="1">
    <citation type="submission" date="2024-04" db="EMBL/GenBank/DDBJ databases">
        <title>Tritrichomonas musculus Genome.</title>
        <authorList>
            <person name="Alves-Ferreira E."/>
            <person name="Grigg M."/>
            <person name="Lorenzi H."/>
            <person name="Galac M."/>
        </authorList>
    </citation>
    <scope>NUCLEOTIDE SEQUENCE [LARGE SCALE GENOMIC DNA]</scope>
    <source>
        <strain evidence="3 4">EAF2021</strain>
    </source>
</reference>
<keyword evidence="2" id="KW-1133">Transmembrane helix</keyword>
<keyword evidence="2" id="KW-0472">Membrane</keyword>
<gene>
    <name evidence="3" type="ORF">M9Y10_012937</name>
</gene>
<evidence type="ECO:0000313" key="4">
    <source>
        <dbReference type="Proteomes" id="UP001470230"/>
    </source>
</evidence>
<evidence type="ECO:0000256" key="2">
    <source>
        <dbReference type="SAM" id="Phobius"/>
    </source>
</evidence>
<feature type="transmembrane region" description="Helical" evidence="2">
    <location>
        <begin position="6"/>
        <end position="23"/>
    </location>
</feature>
<keyword evidence="4" id="KW-1185">Reference proteome</keyword>
<feature type="transmembrane region" description="Helical" evidence="2">
    <location>
        <begin position="35"/>
        <end position="55"/>
    </location>
</feature>
<organism evidence="3 4">
    <name type="scientific">Tritrichomonas musculus</name>
    <dbReference type="NCBI Taxonomy" id="1915356"/>
    <lineage>
        <taxon>Eukaryota</taxon>
        <taxon>Metamonada</taxon>
        <taxon>Parabasalia</taxon>
        <taxon>Tritrichomonadida</taxon>
        <taxon>Tritrichomonadidae</taxon>
        <taxon>Tritrichomonas</taxon>
    </lineage>
</organism>
<name>A0ABR2I5P8_9EUKA</name>
<evidence type="ECO:0000256" key="1">
    <source>
        <dbReference type="SAM" id="MobiDB-lite"/>
    </source>
</evidence>
<feature type="region of interest" description="Disordered" evidence="1">
    <location>
        <begin position="413"/>
        <end position="439"/>
    </location>
</feature>
<dbReference type="EMBL" id="JAPFFF010000019">
    <property type="protein sequence ID" value="KAK8857842.1"/>
    <property type="molecule type" value="Genomic_DNA"/>
</dbReference>
<accession>A0ABR2I5P8</accession>
<feature type="transmembrane region" description="Helical" evidence="2">
    <location>
        <begin position="127"/>
        <end position="148"/>
    </location>
</feature>
<feature type="transmembrane region" description="Helical" evidence="2">
    <location>
        <begin position="209"/>
        <end position="229"/>
    </location>
</feature>
<feature type="transmembrane region" description="Helical" evidence="2">
    <location>
        <begin position="154"/>
        <end position="174"/>
    </location>
</feature>
<sequence length="470" mass="54396">MDFNSLFNFILFFSISTGTPFFYREILSYINLPFLHTLLIFVISLFLSIILNGAFSGIRQLFSFISGSSLAQAKNSKSNILNITKIPSSPNFSNYYQLIFLIIFLSVAYSISYSLVFLCYSISELDFTAICNLCFTQLFSTLFNFIFFRKKLPILGFLALLSIFSGLFTVLYNFHFLHRNFCYSCQATNINIPFQNHFGEKAFQIMCQVLASFFTSLSNFLFAKTLIYINEKFFFPNDYNTMQYKSSYKFTNTLNSLVHIIQFWITLISIIVISILYFILEFSSDIKIKFSFDYLTLLFFGVALNELKILSEIKLIESTGWHFSVNFSKLRILPVLLINLIILNRRFNKSIRLPIEDSQLSFQYPLNMKKTYTIQQSIGTFFILVGTVFLSLTTDNNYSFITNLFGNNYRSNQSSDNSEIEDVQMPSNSPPPKVSNDLGMQINLNTQEDEFSSLLRIENPDLSDKDEKKK</sequence>
<evidence type="ECO:0000313" key="3">
    <source>
        <dbReference type="EMBL" id="KAK8857842.1"/>
    </source>
</evidence>
<feature type="transmembrane region" description="Helical" evidence="2">
    <location>
        <begin position="372"/>
        <end position="392"/>
    </location>
</feature>
<keyword evidence="2" id="KW-0812">Transmembrane</keyword>
<feature type="transmembrane region" description="Helical" evidence="2">
    <location>
        <begin position="257"/>
        <end position="280"/>
    </location>
</feature>
<comment type="caution">
    <text evidence="3">The sequence shown here is derived from an EMBL/GenBank/DDBJ whole genome shotgun (WGS) entry which is preliminary data.</text>
</comment>